<keyword evidence="1" id="KW-0812">Transmembrane</keyword>
<evidence type="ECO:0000313" key="3">
    <source>
        <dbReference type="Proteomes" id="UP000324800"/>
    </source>
</evidence>
<evidence type="ECO:0000256" key="1">
    <source>
        <dbReference type="SAM" id="Phobius"/>
    </source>
</evidence>
<sequence length="166" mass="19055">MQESLSHIGRYRSDLKSRHGWRESILRNDIRKSLFLIWFLGIIPFMAPALIYKSLSNMLWKIGSLGIGEAGKQVVVIRFITQGNGNMSMAFLPRTLSSNKVSLVYLFQLVVSSEVLTRLPGKITTERFQKSIPKFQMGIPPLLIHPPLLDFLRQRKVFNLMVGIRR</sequence>
<evidence type="ECO:0000313" key="2">
    <source>
        <dbReference type="EMBL" id="KAA6365068.1"/>
    </source>
</evidence>
<keyword evidence="1" id="KW-1133">Transmembrane helix</keyword>
<gene>
    <name evidence="2" type="ORF">EZS28_039406</name>
</gene>
<name>A0A5J4U425_9EUKA</name>
<comment type="caution">
    <text evidence="2">The sequence shown here is derived from an EMBL/GenBank/DDBJ whole genome shotgun (WGS) entry which is preliminary data.</text>
</comment>
<reference evidence="2 3" key="1">
    <citation type="submission" date="2019-03" db="EMBL/GenBank/DDBJ databases">
        <title>Single cell metagenomics reveals metabolic interactions within the superorganism composed of flagellate Streblomastix strix and complex community of Bacteroidetes bacteria on its surface.</title>
        <authorList>
            <person name="Treitli S.C."/>
            <person name="Kolisko M."/>
            <person name="Husnik F."/>
            <person name="Keeling P."/>
            <person name="Hampl V."/>
        </authorList>
    </citation>
    <scope>NUCLEOTIDE SEQUENCE [LARGE SCALE GENOMIC DNA]</scope>
    <source>
        <strain evidence="2">ST1C</strain>
    </source>
</reference>
<proteinExistence type="predicted"/>
<dbReference type="AlphaFoldDB" id="A0A5J4U425"/>
<keyword evidence="1" id="KW-0472">Membrane</keyword>
<feature type="transmembrane region" description="Helical" evidence="1">
    <location>
        <begin position="34"/>
        <end position="52"/>
    </location>
</feature>
<accession>A0A5J4U425</accession>
<protein>
    <submittedName>
        <fullName evidence="2">Uncharacterized protein</fullName>
    </submittedName>
</protein>
<dbReference type="EMBL" id="SNRW01020890">
    <property type="protein sequence ID" value="KAA6365068.1"/>
    <property type="molecule type" value="Genomic_DNA"/>
</dbReference>
<organism evidence="2 3">
    <name type="scientific">Streblomastix strix</name>
    <dbReference type="NCBI Taxonomy" id="222440"/>
    <lineage>
        <taxon>Eukaryota</taxon>
        <taxon>Metamonada</taxon>
        <taxon>Preaxostyla</taxon>
        <taxon>Oxymonadida</taxon>
        <taxon>Streblomastigidae</taxon>
        <taxon>Streblomastix</taxon>
    </lineage>
</organism>
<dbReference type="Proteomes" id="UP000324800">
    <property type="component" value="Unassembled WGS sequence"/>
</dbReference>